<proteinExistence type="predicted"/>
<dbReference type="PROSITE" id="PS50041">
    <property type="entry name" value="C_TYPE_LECTIN_2"/>
    <property type="match status" value="1"/>
</dbReference>
<dbReference type="AlphaFoldDB" id="A0A8B7NQB1"/>
<gene>
    <name evidence="4" type="primary">LOC108672674</name>
</gene>
<feature type="domain" description="C-type lectin" evidence="2">
    <location>
        <begin position="63"/>
        <end position="182"/>
    </location>
</feature>
<dbReference type="SMART" id="SM00034">
    <property type="entry name" value="CLECT"/>
    <property type="match status" value="1"/>
</dbReference>
<dbReference type="InterPro" id="IPR016186">
    <property type="entry name" value="C-type_lectin-like/link_sf"/>
</dbReference>
<keyword evidence="1" id="KW-0732">Signal</keyword>
<dbReference type="KEGG" id="hazt:108672674"/>
<reference evidence="4" key="1">
    <citation type="submission" date="2025-08" db="UniProtKB">
        <authorList>
            <consortium name="RefSeq"/>
        </authorList>
    </citation>
    <scope>IDENTIFICATION</scope>
    <source>
        <tissue evidence="4">Whole organism</tissue>
    </source>
</reference>
<dbReference type="OrthoDB" id="6402222at2759"/>
<dbReference type="GeneID" id="108672674"/>
<dbReference type="InterPro" id="IPR016187">
    <property type="entry name" value="CTDL_fold"/>
</dbReference>
<evidence type="ECO:0000313" key="3">
    <source>
        <dbReference type="Proteomes" id="UP000694843"/>
    </source>
</evidence>
<evidence type="ECO:0000256" key="1">
    <source>
        <dbReference type="SAM" id="SignalP"/>
    </source>
</evidence>
<dbReference type="Proteomes" id="UP000694843">
    <property type="component" value="Unplaced"/>
</dbReference>
<feature type="chain" id="PRO_5034663583" evidence="1">
    <location>
        <begin position="20"/>
        <end position="184"/>
    </location>
</feature>
<dbReference type="Gene3D" id="3.10.100.10">
    <property type="entry name" value="Mannose-Binding Protein A, subunit A"/>
    <property type="match status" value="1"/>
</dbReference>
<organism evidence="3 4">
    <name type="scientific">Hyalella azteca</name>
    <name type="common">Amphipod</name>
    <dbReference type="NCBI Taxonomy" id="294128"/>
    <lineage>
        <taxon>Eukaryota</taxon>
        <taxon>Metazoa</taxon>
        <taxon>Ecdysozoa</taxon>
        <taxon>Arthropoda</taxon>
        <taxon>Crustacea</taxon>
        <taxon>Multicrustacea</taxon>
        <taxon>Malacostraca</taxon>
        <taxon>Eumalacostraca</taxon>
        <taxon>Peracarida</taxon>
        <taxon>Amphipoda</taxon>
        <taxon>Senticaudata</taxon>
        <taxon>Talitrida</taxon>
        <taxon>Talitroidea</taxon>
        <taxon>Hyalellidae</taxon>
        <taxon>Hyalella</taxon>
    </lineage>
</organism>
<keyword evidence="3" id="KW-1185">Reference proteome</keyword>
<dbReference type="InterPro" id="IPR001304">
    <property type="entry name" value="C-type_lectin-like"/>
</dbReference>
<feature type="signal peptide" evidence="1">
    <location>
        <begin position="1"/>
        <end position="19"/>
    </location>
</feature>
<protein>
    <submittedName>
        <fullName evidence="4">Uncharacterized protein LOC108672674</fullName>
    </submittedName>
</protein>
<accession>A0A8B7NQB1</accession>
<dbReference type="CDD" id="cd00037">
    <property type="entry name" value="CLECT"/>
    <property type="match status" value="1"/>
</dbReference>
<evidence type="ECO:0000259" key="2">
    <source>
        <dbReference type="PROSITE" id="PS50041"/>
    </source>
</evidence>
<sequence>MTAKLLAIILLAIVKETLGSSSKYISAPVPVEKLLALSVASKNYSGITPPCPSPFDWLADVGCVFVVETEVKYAVAQTSCPGGSQLVSLYADNFFKLANYVELKSFIPSGKADALYYLGVHRYNRVWTWRTGQVMSGLPGTEVWGPGEPNDGSDCGGIAIKTGSGPRMVDLRCSIPTWYVCALQ</sequence>
<dbReference type="SUPFAM" id="SSF56436">
    <property type="entry name" value="C-type lectin-like"/>
    <property type="match status" value="1"/>
</dbReference>
<evidence type="ECO:0000313" key="4">
    <source>
        <dbReference type="RefSeq" id="XP_018015873.1"/>
    </source>
</evidence>
<name>A0A8B7NQB1_HYAAZ</name>
<dbReference type="RefSeq" id="XP_018015873.1">
    <property type="nucleotide sequence ID" value="XM_018160384.2"/>
</dbReference>